<protein>
    <submittedName>
        <fullName evidence="1">Uncharacterized protein</fullName>
    </submittedName>
</protein>
<keyword evidence="2" id="KW-1185">Reference proteome</keyword>
<evidence type="ECO:0000313" key="1">
    <source>
        <dbReference type="EMBL" id="USI73548.1"/>
    </source>
</evidence>
<organism evidence="1 2">
    <name type="scientific">Sphingomonas morindae</name>
    <dbReference type="NCBI Taxonomy" id="1541170"/>
    <lineage>
        <taxon>Bacteria</taxon>
        <taxon>Pseudomonadati</taxon>
        <taxon>Pseudomonadota</taxon>
        <taxon>Alphaproteobacteria</taxon>
        <taxon>Sphingomonadales</taxon>
        <taxon>Sphingomonadaceae</taxon>
        <taxon>Sphingomonas</taxon>
    </lineage>
</organism>
<accession>A0ABY4X9H9</accession>
<dbReference type="EMBL" id="CP084930">
    <property type="protein sequence ID" value="USI73548.1"/>
    <property type="molecule type" value="Genomic_DNA"/>
</dbReference>
<evidence type="ECO:0000313" key="2">
    <source>
        <dbReference type="Proteomes" id="UP001056937"/>
    </source>
</evidence>
<sequence length="147" mass="14986">MLVLLASLLFAAHTPRPRVALSPLPAAVHVDGPMLVQLRSEPGHPIFSPSRSNAPIGDAGAAPAAPLPVLTGIAMGGARPLALVKDQKGTTAILHVGDVVDGWTVRAITNRSATFERTGESHEVELTYAAPAAGSAHPPASPDGSSQ</sequence>
<name>A0ABY4X9H9_9SPHN</name>
<proteinExistence type="predicted"/>
<reference evidence="1" key="1">
    <citation type="journal article" date="2022" name="Toxins">
        <title>Genomic Analysis of Sphingopyxis sp. USTB-05 for Biodegrading Cyanobacterial Hepatotoxins.</title>
        <authorList>
            <person name="Liu C."/>
            <person name="Xu Q."/>
            <person name="Zhao Z."/>
            <person name="Zhang H."/>
            <person name="Liu X."/>
            <person name="Yin C."/>
            <person name="Liu Y."/>
            <person name="Yan H."/>
        </authorList>
    </citation>
    <scope>NUCLEOTIDE SEQUENCE</scope>
    <source>
        <strain evidence="1">NBD5</strain>
    </source>
</reference>
<gene>
    <name evidence="1" type="ORF">LHA26_03440</name>
</gene>
<dbReference type="Proteomes" id="UP001056937">
    <property type="component" value="Chromosome 1"/>
</dbReference>
<dbReference type="RefSeq" id="WP_252167357.1">
    <property type="nucleotide sequence ID" value="NZ_CP084930.1"/>
</dbReference>